<reference evidence="1 2" key="1">
    <citation type="submission" date="2019-03" db="EMBL/GenBank/DDBJ databases">
        <title>Porphyromonas levii Isolated from the Uterus of Dairy Cows.</title>
        <authorList>
            <person name="Francis A.M."/>
        </authorList>
    </citation>
    <scope>NUCLEOTIDE SEQUENCE [LARGE SCALE GENOMIC DNA]</scope>
    <source>
        <strain evidence="1 2">AF5678</strain>
    </source>
</reference>
<comment type="caution">
    <text evidence="1">The sequence shown here is derived from an EMBL/GenBank/DDBJ whole genome shotgun (WGS) entry which is preliminary data.</text>
</comment>
<dbReference type="Proteomes" id="UP000297225">
    <property type="component" value="Unassembled WGS sequence"/>
</dbReference>
<dbReference type="PANTHER" id="PTHR36434:SF1">
    <property type="entry name" value="MEMBRANE PROTEASE YUGP-RELATED"/>
    <property type="match status" value="1"/>
</dbReference>
<protein>
    <submittedName>
        <fullName evidence="1">Zinc metallopeptidase</fullName>
    </submittedName>
</protein>
<dbReference type="AlphaFoldDB" id="A0A4Y8WPI0"/>
<sequence length="225" mass="24872">MPTAYILMFGVMILGMLVQWNLKRKFKKYSKIRIDSGLTGREVAERMLQENGITDVQVFSTSGLLTDHYNPANRTINLSEAVYNSNSVMAAAVAAHETGHAVQHAVGYAPLKMRSALVPAVQFSSNIVQWVLLAGIFLVNSFPQLLLAGIILFALTTLFSIITLPVEVDASRRALVWLERSRVTSYEQQPMAATALRSAAYTYFAAAIGSIATLLYYITIYSSRR</sequence>
<proteinExistence type="predicted"/>
<evidence type="ECO:0000313" key="1">
    <source>
        <dbReference type="EMBL" id="TFH94866.1"/>
    </source>
</evidence>
<dbReference type="OrthoDB" id="9784298at2"/>
<dbReference type="STRING" id="1122973.GCA_000379925_00336"/>
<gene>
    <name evidence="1" type="ORF">E4P47_05885</name>
</gene>
<dbReference type="EMBL" id="SPNC01000080">
    <property type="protein sequence ID" value="TFH94866.1"/>
    <property type="molecule type" value="Genomic_DNA"/>
</dbReference>
<accession>A0A4Y8WPI0</accession>
<keyword evidence="2" id="KW-1185">Reference proteome</keyword>
<dbReference type="InterPro" id="IPR007395">
    <property type="entry name" value="Zn_peptidase_2"/>
</dbReference>
<evidence type="ECO:0000313" key="2">
    <source>
        <dbReference type="Proteomes" id="UP000297225"/>
    </source>
</evidence>
<dbReference type="PANTHER" id="PTHR36434">
    <property type="entry name" value="MEMBRANE PROTEASE YUGP-RELATED"/>
    <property type="match status" value="1"/>
</dbReference>
<dbReference type="Pfam" id="PF04298">
    <property type="entry name" value="Zn_peptidase_2"/>
    <property type="match status" value="1"/>
</dbReference>
<name>A0A4Y8WPI0_9PORP</name>
<organism evidence="1 2">
    <name type="scientific">Porphyromonas levii</name>
    <dbReference type="NCBI Taxonomy" id="28114"/>
    <lineage>
        <taxon>Bacteria</taxon>
        <taxon>Pseudomonadati</taxon>
        <taxon>Bacteroidota</taxon>
        <taxon>Bacteroidia</taxon>
        <taxon>Bacteroidales</taxon>
        <taxon>Porphyromonadaceae</taxon>
        <taxon>Porphyromonas</taxon>
    </lineage>
</organism>